<dbReference type="PANTHER" id="PTHR32361">
    <property type="entry name" value="FERRIC/CUPRIC REDUCTASE TRANSMEMBRANE COMPONENT"/>
    <property type="match status" value="1"/>
</dbReference>
<evidence type="ECO:0000256" key="10">
    <source>
        <dbReference type="ARBA" id="ARBA00023065"/>
    </source>
</evidence>
<evidence type="ECO:0000256" key="11">
    <source>
        <dbReference type="ARBA" id="ARBA00023136"/>
    </source>
</evidence>
<evidence type="ECO:0000256" key="7">
    <source>
        <dbReference type="ARBA" id="ARBA00022982"/>
    </source>
</evidence>
<dbReference type="PANTHER" id="PTHR32361:SF9">
    <property type="entry name" value="FERRIC REDUCTASE TRANSMEMBRANE COMPONENT 3-RELATED"/>
    <property type="match status" value="1"/>
</dbReference>
<dbReference type="Proteomes" id="UP000663888">
    <property type="component" value="Unassembled WGS sequence"/>
</dbReference>
<comment type="caution">
    <text evidence="17">The sequence shown here is derived from an EMBL/GenBank/DDBJ whole genome shotgun (WGS) entry which is preliminary data.</text>
</comment>
<evidence type="ECO:0000256" key="9">
    <source>
        <dbReference type="ARBA" id="ARBA00023002"/>
    </source>
</evidence>
<keyword evidence="4" id="KW-0813">Transport</keyword>
<gene>
    <name evidence="17" type="ORF">RDB_LOCUS15128</name>
</gene>
<feature type="transmembrane region" description="Helical" evidence="15">
    <location>
        <begin position="284"/>
        <end position="306"/>
    </location>
</feature>
<feature type="transmembrane region" description="Helical" evidence="15">
    <location>
        <begin position="213"/>
        <end position="233"/>
    </location>
</feature>
<evidence type="ECO:0000256" key="2">
    <source>
        <dbReference type="ARBA" id="ARBA00006278"/>
    </source>
</evidence>
<dbReference type="Gene3D" id="3.40.50.80">
    <property type="entry name" value="Nucleotide-binding domain of ferredoxin-NADP reductase (FNR) module"/>
    <property type="match status" value="1"/>
</dbReference>
<dbReference type="SUPFAM" id="SSF63380">
    <property type="entry name" value="Riboflavin synthase domain-like"/>
    <property type="match status" value="1"/>
</dbReference>
<evidence type="ECO:0000313" key="17">
    <source>
        <dbReference type="EMBL" id="CAE6414459.1"/>
    </source>
</evidence>
<dbReference type="SUPFAM" id="SSF52343">
    <property type="entry name" value="Ferredoxin reductase-like, C-terminal NADP-linked domain"/>
    <property type="match status" value="1"/>
</dbReference>
<keyword evidence="8 15" id="KW-1133">Transmembrane helix</keyword>
<dbReference type="EC" id="1.16.1.9" evidence="3"/>
<dbReference type="AlphaFoldDB" id="A0A8H3A7W9"/>
<reference evidence="17" key="1">
    <citation type="submission" date="2021-01" db="EMBL/GenBank/DDBJ databases">
        <authorList>
            <person name="Kaushik A."/>
        </authorList>
    </citation>
    <scope>NUCLEOTIDE SEQUENCE</scope>
    <source>
        <strain evidence="17">AG4-R118</strain>
    </source>
</reference>
<evidence type="ECO:0000256" key="3">
    <source>
        <dbReference type="ARBA" id="ARBA00012668"/>
    </source>
</evidence>
<dbReference type="GO" id="GO:0052851">
    <property type="term" value="F:ferric-chelate reductase (NADPH) activity"/>
    <property type="evidence" value="ECO:0007669"/>
    <property type="project" value="UniProtKB-EC"/>
</dbReference>
<comment type="catalytic activity">
    <reaction evidence="13">
        <text>2 a Fe(II)-siderophore + NADP(+) + H(+) = 2 a Fe(III)-siderophore + NADPH</text>
        <dbReference type="Rhea" id="RHEA:28795"/>
        <dbReference type="Rhea" id="RHEA-COMP:11342"/>
        <dbReference type="Rhea" id="RHEA-COMP:11344"/>
        <dbReference type="ChEBI" id="CHEBI:15378"/>
        <dbReference type="ChEBI" id="CHEBI:29033"/>
        <dbReference type="ChEBI" id="CHEBI:29034"/>
        <dbReference type="ChEBI" id="CHEBI:57783"/>
        <dbReference type="ChEBI" id="CHEBI:58349"/>
        <dbReference type="EC" id="1.16.1.9"/>
    </reaction>
</comment>
<dbReference type="InterPro" id="IPR013121">
    <property type="entry name" value="Fe_red_NAD-bd_6"/>
</dbReference>
<dbReference type="InterPro" id="IPR017927">
    <property type="entry name" value="FAD-bd_FR_type"/>
</dbReference>
<feature type="transmembrane region" description="Helical" evidence="15">
    <location>
        <begin position="30"/>
        <end position="52"/>
    </location>
</feature>
<evidence type="ECO:0000256" key="13">
    <source>
        <dbReference type="ARBA" id="ARBA00048483"/>
    </source>
</evidence>
<evidence type="ECO:0000256" key="15">
    <source>
        <dbReference type="SAM" id="Phobius"/>
    </source>
</evidence>
<dbReference type="Pfam" id="PF08030">
    <property type="entry name" value="NAD_binding_6"/>
    <property type="match status" value="1"/>
</dbReference>
<evidence type="ECO:0000259" key="16">
    <source>
        <dbReference type="PROSITE" id="PS51384"/>
    </source>
</evidence>
<comment type="similarity">
    <text evidence="2">Belongs to the ferric reductase (FRE) family.</text>
</comment>
<dbReference type="Pfam" id="PF01794">
    <property type="entry name" value="Ferric_reduct"/>
    <property type="match status" value="1"/>
</dbReference>
<dbReference type="GO" id="GO:0005886">
    <property type="term" value="C:plasma membrane"/>
    <property type="evidence" value="ECO:0007669"/>
    <property type="project" value="UniProtKB-SubCell"/>
</dbReference>
<protein>
    <recommendedName>
        <fullName evidence="3">ferric-chelate reductase (NADPH)</fullName>
        <ecNumber evidence="3">1.16.1.9</ecNumber>
    </recommendedName>
</protein>
<sequence>MEGSNNLTYLLPPTSSGPPLTARPPFPPDYLFALGYEVFIFSGIGILVLFALPQTLRFLRSESKYEGWRFHESKRPISPTASIPVVHITRTKSQLTDGGMGTEIISPKEYRVAFPGLCRTESDDGSSELSKGEDPEKVHKESAGRTMVRPVLLQGQSTVAACVDWMGAKMTKFIGGPVGMHLGPWLIVLVINIVANVLLSTAPPFFVAPDRPAHIAIAQIPILFMLGTKNNVLSYMLGKSYEKLNFVHRTVGRLLFMCATMHAIGQFIKYSTHGVLGQALRVPWVQAGLAAWIGLILVTFSSIGIVRIKFYDFFLNSHMIGIIVFMVAIHFHMPAIVIPYTLSGLAFYLIDLVFRACKMRIRLATITALDDQMTMVVVHGVDDGWRAGQHVWLRILQGDRSWESHPFTIANAPASHTLNRGTSKGPSPRGLLLYARVAGNFTRALNVDARQNSGIQTNVIIDGPYGGLGGGIVNLADHRNVVLVAGGAGASFTVALLEDLVSRSLEQNACTRVVDFLWIVKEYGHLNWYMPTIKQIVLAAGSSAISLRVRLYVTKVETAPNGKLDRPLPPLPSQSKLDFGDSSEINIIFKRPDVLEIIGEAVSYAALAGQSSFGGGGMAISACGPITMIRDVQLATRRISIRDRRLAGGISLHTEAFGL</sequence>
<keyword evidence="9" id="KW-0560">Oxidoreductase</keyword>
<evidence type="ECO:0000256" key="5">
    <source>
        <dbReference type="ARBA" id="ARBA00022475"/>
    </source>
</evidence>
<comment type="subcellular location">
    <subcellularLocation>
        <location evidence="1">Cell membrane</location>
        <topology evidence="1">Multi-pass membrane protein</topology>
    </subcellularLocation>
</comment>
<accession>A0A8H3A7W9</accession>
<name>A0A8H3A7W9_9AGAM</name>
<keyword evidence="6 15" id="KW-0812">Transmembrane</keyword>
<dbReference type="InterPro" id="IPR017938">
    <property type="entry name" value="Riboflavin_synthase-like_b-brl"/>
</dbReference>
<keyword evidence="11 15" id="KW-0472">Membrane</keyword>
<evidence type="ECO:0000313" key="18">
    <source>
        <dbReference type="Proteomes" id="UP000663888"/>
    </source>
</evidence>
<dbReference type="InterPro" id="IPR013112">
    <property type="entry name" value="FAD-bd_8"/>
</dbReference>
<feature type="region of interest" description="Disordered" evidence="14">
    <location>
        <begin position="121"/>
        <end position="143"/>
    </location>
</feature>
<feature type="compositionally biased region" description="Basic and acidic residues" evidence="14">
    <location>
        <begin position="130"/>
        <end position="143"/>
    </location>
</feature>
<feature type="compositionally biased region" description="Low complexity" evidence="14">
    <location>
        <begin position="7"/>
        <end position="20"/>
    </location>
</feature>
<dbReference type="GO" id="GO:0006826">
    <property type="term" value="P:iron ion transport"/>
    <property type="evidence" value="ECO:0007669"/>
    <property type="project" value="UniProtKB-ARBA"/>
</dbReference>
<feature type="region of interest" description="Disordered" evidence="14">
    <location>
        <begin position="1"/>
        <end position="21"/>
    </location>
</feature>
<dbReference type="GO" id="GO:0006879">
    <property type="term" value="P:intracellular iron ion homeostasis"/>
    <property type="evidence" value="ECO:0007669"/>
    <property type="project" value="TreeGrafter"/>
</dbReference>
<dbReference type="PROSITE" id="PS51384">
    <property type="entry name" value="FAD_FR"/>
    <property type="match status" value="1"/>
</dbReference>
<evidence type="ECO:0000256" key="8">
    <source>
        <dbReference type="ARBA" id="ARBA00022989"/>
    </source>
</evidence>
<dbReference type="InterPro" id="IPR051410">
    <property type="entry name" value="Ferric/Cupric_Reductase"/>
</dbReference>
<feature type="transmembrane region" description="Helical" evidence="15">
    <location>
        <begin position="337"/>
        <end position="354"/>
    </location>
</feature>
<keyword evidence="7" id="KW-0249">Electron transport</keyword>
<dbReference type="SFLD" id="SFLDS00052">
    <property type="entry name" value="Ferric_Reductase_Domain"/>
    <property type="match status" value="1"/>
</dbReference>
<dbReference type="SFLD" id="SFLDG01168">
    <property type="entry name" value="Ferric_reductase_subgroup_(FRE"/>
    <property type="match status" value="1"/>
</dbReference>
<evidence type="ECO:0000256" key="1">
    <source>
        <dbReference type="ARBA" id="ARBA00004651"/>
    </source>
</evidence>
<dbReference type="EMBL" id="CAJMWX010000358">
    <property type="protein sequence ID" value="CAE6414459.1"/>
    <property type="molecule type" value="Genomic_DNA"/>
</dbReference>
<evidence type="ECO:0000256" key="4">
    <source>
        <dbReference type="ARBA" id="ARBA00022448"/>
    </source>
</evidence>
<feature type="transmembrane region" description="Helical" evidence="15">
    <location>
        <begin position="313"/>
        <end position="331"/>
    </location>
</feature>
<proteinExistence type="inferred from homology"/>
<dbReference type="CDD" id="cd06186">
    <property type="entry name" value="NOX_Duox_like_FAD_NADP"/>
    <property type="match status" value="1"/>
</dbReference>
<organism evidence="17 18">
    <name type="scientific">Rhizoctonia solani</name>
    <dbReference type="NCBI Taxonomy" id="456999"/>
    <lineage>
        <taxon>Eukaryota</taxon>
        <taxon>Fungi</taxon>
        <taxon>Dikarya</taxon>
        <taxon>Basidiomycota</taxon>
        <taxon>Agaricomycotina</taxon>
        <taxon>Agaricomycetes</taxon>
        <taxon>Cantharellales</taxon>
        <taxon>Ceratobasidiaceae</taxon>
        <taxon>Rhizoctonia</taxon>
    </lineage>
</organism>
<feature type="domain" description="FAD-binding FR-type" evidence="16">
    <location>
        <begin position="356"/>
        <end position="471"/>
    </location>
</feature>
<dbReference type="InterPro" id="IPR039261">
    <property type="entry name" value="FNR_nucleotide-bd"/>
</dbReference>
<keyword evidence="12" id="KW-0325">Glycoprotein</keyword>
<dbReference type="GO" id="GO:0015677">
    <property type="term" value="P:copper ion import"/>
    <property type="evidence" value="ECO:0007669"/>
    <property type="project" value="TreeGrafter"/>
</dbReference>
<feature type="transmembrane region" description="Helical" evidence="15">
    <location>
        <begin position="254"/>
        <end position="272"/>
    </location>
</feature>
<dbReference type="InterPro" id="IPR013130">
    <property type="entry name" value="Fe3_Rdtase_TM_dom"/>
</dbReference>
<keyword evidence="10" id="KW-0406">Ion transport</keyword>
<dbReference type="Pfam" id="PF08022">
    <property type="entry name" value="FAD_binding_8"/>
    <property type="match status" value="1"/>
</dbReference>
<evidence type="ECO:0000256" key="12">
    <source>
        <dbReference type="ARBA" id="ARBA00023180"/>
    </source>
</evidence>
<feature type="transmembrane region" description="Helical" evidence="15">
    <location>
        <begin position="182"/>
        <end position="207"/>
    </location>
</feature>
<evidence type="ECO:0000256" key="6">
    <source>
        <dbReference type="ARBA" id="ARBA00022692"/>
    </source>
</evidence>
<evidence type="ECO:0000256" key="14">
    <source>
        <dbReference type="SAM" id="MobiDB-lite"/>
    </source>
</evidence>
<keyword evidence="5" id="KW-1003">Cell membrane</keyword>